<dbReference type="InterPro" id="IPR027463">
    <property type="entry name" value="AcrB_DN_DC_subdom"/>
</dbReference>
<dbReference type="OrthoDB" id="9757940at2"/>
<dbReference type="PANTHER" id="PTHR32063:SF18">
    <property type="entry name" value="CATION EFFLUX SYSTEM PROTEIN"/>
    <property type="match status" value="1"/>
</dbReference>
<dbReference type="EMBL" id="AAQH01000001">
    <property type="protein sequence ID" value="EAT13953.1"/>
    <property type="molecule type" value="Genomic_DNA"/>
</dbReference>
<keyword evidence="1" id="KW-1133">Transmembrane helix</keyword>
<evidence type="ECO:0000313" key="3">
    <source>
        <dbReference type="Proteomes" id="UP000004263"/>
    </source>
</evidence>
<feature type="transmembrane region" description="Helical" evidence="1">
    <location>
        <begin position="859"/>
        <end position="879"/>
    </location>
</feature>
<protein>
    <submittedName>
        <fullName evidence="2">Transporter, AcrB/AcrD/AcrF family protein</fullName>
    </submittedName>
</protein>
<feature type="transmembrane region" description="Helical" evidence="1">
    <location>
        <begin position="388"/>
        <end position="413"/>
    </location>
</feature>
<sequence>MDIAKASIRTPVNTWLLIIICFIGGMLGLGEIGRLEDPSFTIKEAMVITAYPGANAEQVEQEVTEPLEVAIQQMPQIYKVRSKSKPGVSEIRVEMQRHYDGTQLPQIWDELRKRMRDVQNSLPTGTRPIQVVDDFGDVYGLYYALTAPDFTPYQLREFSRIIRRDLLTVQGVTKVSVQGVLKEQITVRINTSQLANLGISLPDVRDALALNLRPYSNGRLYMDGRRIRIPIDSAGSQVDAIQNITLGVPGTTSQIRLSDIADVALEVVDIPDFLARYNGEPAITLAVAANSESNVVEVGTAVRHHIEDILKDLPAGIELTPIYDQARVVDEAVDGFIFNLVMSVAVVIATLCITMGWRAGIVVGSVLLLTVLSTILIMWLYGLNLQRISLGALVIAMGMLVDNAIVVAEGMMLRMQKGYNAIEASSHVCKQTQWPLLGATVIGIAAFSGIGLSNDATGEFLFSLFAVILISLLMSWVLAITVAPLFGSYFFKQENQSSGEAFDTPLHNRYKKALKAALEKPGKSVLILLGITIVSYMSFGFVKQGFFPASNTPMFYVKYWGPQSRDIRQTEEFLKEAEKVALGYEEITAVTTFVGRGGERYTLTYAPEQPNESYGEMIIRTKERDQIPRLAKEISEKLQSMDPDSEIFTQRIIFGPATGAKLEARFYGPDKTVLRELASAAEEIFQADGNIMDIRHNWRDKELILVPEYDEYNAGVAGVTRADFSDAVKFSTDGLKLGKLRYEDYTYDIIAKAYAPDSDHEDHDELQKLKDALVWSPYQRSYVPLRQISPDMQVQSEDVLIHRKDRIRTISVFGEPGPDDTAAAALERIKADIEAIPLPADYRLEWGGEYESSRDAQQALGQGLPLGFLVMILITIFLFGTVREPLIIWLIVPMAVCGVVAGLLIADLPFGFMSLLGFLSLFGMLIKNGIVLLEEIDIQIETGMDKYDAVVEASLSRLRPVSLAAVTTILGMAPLLTDAFFADMAVTIMGGLAFATILTLIAVPVLFCLFYGIRRKQS</sequence>
<keyword evidence="1" id="KW-0472">Membrane</keyword>
<reference evidence="2 3" key="1">
    <citation type="submission" date="2006-03" db="EMBL/GenBank/DDBJ databases">
        <authorList>
            <person name="Pinhassi J."/>
            <person name="Pedros-Alio C."/>
            <person name="Ferriera S."/>
            <person name="Johnson J."/>
            <person name="Kravitz S."/>
            <person name="Halpern A."/>
            <person name="Remington K."/>
            <person name="Beeson K."/>
            <person name="Tran B."/>
            <person name="Rogers Y.-H."/>
            <person name="Friedman R."/>
            <person name="Venter J.C."/>
        </authorList>
    </citation>
    <scope>NUCLEOTIDE SEQUENCE [LARGE SCALE GENOMIC DNA]</scope>
    <source>
        <strain evidence="2 3">RED65</strain>
    </source>
</reference>
<dbReference type="Pfam" id="PF00873">
    <property type="entry name" value="ACR_tran"/>
    <property type="match status" value="1"/>
</dbReference>
<dbReference type="HOGENOM" id="CLU_002755_1_2_6"/>
<keyword evidence="3" id="KW-1185">Reference proteome</keyword>
<dbReference type="Gene3D" id="1.20.1640.10">
    <property type="entry name" value="Multidrug efflux transporter AcrB transmembrane domain"/>
    <property type="match status" value="2"/>
</dbReference>
<dbReference type="Gene3D" id="3.30.2090.10">
    <property type="entry name" value="Multidrug efflux transporter AcrB TolC docking domain, DN and DC subdomains"/>
    <property type="match status" value="2"/>
</dbReference>
<dbReference type="STRING" id="207949.RED65_11184"/>
<dbReference type="Gene3D" id="3.30.70.1320">
    <property type="entry name" value="Multidrug efflux transporter AcrB pore domain like"/>
    <property type="match status" value="1"/>
</dbReference>
<feature type="transmembrane region" description="Helical" evidence="1">
    <location>
        <begin position="361"/>
        <end position="382"/>
    </location>
</feature>
<feature type="transmembrane region" description="Helical" evidence="1">
    <location>
        <begin position="434"/>
        <end position="454"/>
    </location>
</feature>
<dbReference type="SUPFAM" id="SSF82693">
    <property type="entry name" value="Multidrug efflux transporter AcrB pore domain, PN1, PN2, PC1 and PC2 subdomains"/>
    <property type="match status" value="2"/>
</dbReference>
<dbReference type="SUPFAM" id="SSF82866">
    <property type="entry name" value="Multidrug efflux transporter AcrB transmembrane domain"/>
    <property type="match status" value="2"/>
</dbReference>
<proteinExistence type="predicted"/>
<keyword evidence="1" id="KW-0812">Transmembrane</keyword>
<dbReference type="AlphaFoldDB" id="Q1N5I9"/>
<evidence type="ECO:0000313" key="2">
    <source>
        <dbReference type="EMBL" id="EAT13953.1"/>
    </source>
</evidence>
<feature type="transmembrane region" description="Helical" evidence="1">
    <location>
        <begin position="961"/>
        <end position="982"/>
    </location>
</feature>
<feature type="transmembrane region" description="Helical" evidence="1">
    <location>
        <begin position="336"/>
        <end position="354"/>
    </location>
</feature>
<dbReference type="RefSeq" id="WP_007017371.1">
    <property type="nucleotide sequence ID" value="NZ_CH724113.1"/>
</dbReference>
<feature type="transmembrane region" description="Helical" evidence="1">
    <location>
        <begin position="912"/>
        <end position="933"/>
    </location>
</feature>
<dbReference type="Gene3D" id="3.30.70.1440">
    <property type="entry name" value="Multidrug efflux transporter AcrB pore domain"/>
    <property type="match status" value="1"/>
</dbReference>
<dbReference type="GO" id="GO:0042910">
    <property type="term" value="F:xenobiotic transmembrane transporter activity"/>
    <property type="evidence" value="ECO:0007669"/>
    <property type="project" value="TreeGrafter"/>
</dbReference>
<feature type="transmembrane region" description="Helical" evidence="1">
    <location>
        <begin position="886"/>
        <end position="906"/>
    </location>
</feature>
<feature type="transmembrane region" description="Helical" evidence="1">
    <location>
        <begin position="12"/>
        <end position="30"/>
    </location>
</feature>
<comment type="caution">
    <text evidence="2">The sequence shown here is derived from an EMBL/GenBank/DDBJ whole genome shotgun (WGS) entry which is preliminary data.</text>
</comment>
<accession>Q1N5I9</accession>
<dbReference type="Gene3D" id="3.30.70.1430">
    <property type="entry name" value="Multidrug efflux transporter AcrB pore domain"/>
    <property type="match status" value="2"/>
</dbReference>
<feature type="transmembrane region" description="Helical" evidence="1">
    <location>
        <begin position="460"/>
        <end position="486"/>
    </location>
</feature>
<dbReference type="PANTHER" id="PTHR32063">
    <property type="match status" value="1"/>
</dbReference>
<organism evidence="2 3">
    <name type="scientific">Bermanella marisrubri</name>
    <dbReference type="NCBI Taxonomy" id="207949"/>
    <lineage>
        <taxon>Bacteria</taxon>
        <taxon>Pseudomonadati</taxon>
        <taxon>Pseudomonadota</taxon>
        <taxon>Gammaproteobacteria</taxon>
        <taxon>Oceanospirillales</taxon>
        <taxon>Oceanospirillaceae</taxon>
        <taxon>Bermanella</taxon>
    </lineage>
</organism>
<evidence type="ECO:0000256" key="1">
    <source>
        <dbReference type="SAM" id="Phobius"/>
    </source>
</evidence>
<dbReference type="Proteomes" id="UP000004263">
    <property type="component" value="Unassembled WGS sequence"/>
</dbReference>
<dbReference type="GO" id="GO:0005886">
    <property type="term" value="C:plasma membrane"/>
    <property type="evidence" value="ECO:0007669"/>
    <property type="project" value="TreeGrafter"/>
</dbReference>
<feature type="transmembrane region" description="Helical" evidence="1">
    <location>
        <begin position="988"/>
        <end position="1013"/>
    </location>
</feature>
<gene>
    <name evidence="2" type="ORF">RED65_11184</name>
</gene>
<dbReference type="PRINTS" id="PR00702">
    <property type="entry name" value="ACRIFLAVINRP"/>
</dbReference>
<dbReference type="InterPro" id="IPR001036">
    <property type="entry name" value="Acrflvin-R"/>
</dbReference>
<dbReference type="SUPFAM" id="SSF82714">
    <property type="entry name" value="Multidrug efflux transporter AcrB TolC docking domain, DN and DC subdomains"/>
    <property type="match status" value="1"/>
</dbReference>
<name>Q1N5I9_9GAMM</name>